<evidence type="ECO:0000256" key="2">
    <source>
        <dbReference type="ARBA" id="ARBA00022679"/>
    </source>
</evidence>
<dbReference type="Proteomes" id="UP000031443">
    <property type="component" value="Unassembled WGS sequence"/>
</dbReference>
<keyword evidence="8" id="KW-0175">Coiled coil</keyword>
<evidence type="ECO:0000259" key="10">
    <source>
        <dbReference type="PROSITE" id="PS50188"/>
    </source>
</evidence>
<keyword evidence="3" id="KW-0677">Repeat</keyword>
<evidence type="ECO:0000256" key="7">
    <source>
        <dbReference type="PROSITE-ProRule" id="PRU00235"/>
    </source>
</evidence>
<dbReference type="PANTHER" id="PTHR22872">
    <property type="entry name" value="BTK-BINDING PROTEIN-RELATED"/>
    <property type="match status" value="1"/>
</dbReference>
<dbReference type="InterPro" id="IPR000408">
    <property type="entry name" value="Reg_chr_condens"/>
</dbReference>
<dbReference type="Pfam" id="PF13837">
    <property type="entry name" value="Myb_DNA-bind_4"/>
    <property type="match status" value="1"/>
</dbReference>
<dbReference type="Pfam" id="PF00400">
    <property type="entry name" value="WD40"/>
    <property type="match status" value="3"/>
</dbReference>
<dbReference type="FunFam" id="2.60.120.920:FF:000015">
    <property type="entry name" value="LOW QUALITY PROTEIN: probable E3 ubiquitin-protein ligase HERC1"/>
    <property type="match status" value="1"/>
</dbReference>
<feature type="compositionally biased region" description="Low complexity" evidence="9">
    <location>
        <begin position="3230"/>
        <end position="3241"/>
    </location>
</feature>
<dbReference type="Pfam" id="PF00622">
    <property type="entry name" value="SPRY"/>
    <property type="match status" value="1"/>
</dbReference>
<proteinExistence type="predicted"/>
<dbReference type="InterPro" id="IPR001870">
    <property type="entry name" value="B30.2/SPRY"/>
</dbReference>
<feature type="region of interest" description="Disordered" evidence="9">
    <location>
        <begin position="1476"/>
        <end position="1495"/>
    </location>
</feature>
<dbReference type="InterPro" id="IPR003877">
    <property type="entry name" value="SPRY_dom"/>
</dbReference>
<feature type="repeat" description="RCC1" evidence="7">
    <location>
        <begin position="2366"/>
        <end position="2417"/>
    </location>
</feature>
<dbReference type="InterPro" id="IPR035983">
    <property type="entry name" value="Hect_E3_ubiquitin_ligase"/>
</dbReference>
<dbReference type="GO" id="GO:0004842">
    <property type="term" value="F:ubiquitin-protein transferase activity"/>
    <property type="evidence" value="ECO:0007669"/>
    <property type="project" value="InterPro"/>
</dbReference>
<dbReference type="eggNOG" id="KOG1426">
    <property type="taxonomic scope" value="Eukaryota"/>
</dbReference>
<dbReference type="Pfam" id="PF00632">
    <property type="entry name" value="HECT"/>
    <property type="match status" value="1"/>
</dbReference>
<dbReference type="PROSITE" id="PS50294">
    <property type="entry name" value="WD_REPEATS_REGION"/>
    <property type="match status" value="3"/>
</dbReference>
<dbReference type="InterPro" id="IPR036322">
    <property type="entry name" value="WD40_repeat_dom_sf"/>
</dbReference>
<dbReference type="PROSITE" id="PS50237">
    <property type="entry name" value="HECT"/>
    <property type="match status" value="1"/>
</dbReference>
<dbReference type="Gene3D" id="2.130.10.30">
    <property type="entry name" value="Regulator of chromosome condensation 1/beta-lactamase-inhibitor protein II"/>
    <property type="match status" value="1"/>
</dbReference>
<accession>M7AT62</accession>
<dbReference type="InterPro" id="IPR043136">
    <property type="entry name" value="B30.2/SPRY_sf"/>
</dbReference>
<evidence type="ECO:0000256" key="8">
    <source>
        <dbReference type="SAM" id="Coils"/>
    </source>
</evidence>
<feature type="repeat" description="RCC1" evidence="7">
    <location>
        <begin position="2452"/>
        <end position="2503"/>
    </location>
</feature>
<feature type="repeat" description="WD" evidence="6">
    <location>
        <begin position="2008"/>
        <end position="2049"/>
    </location>
</feature>
<dbReference type="Gene3D" id="1.10.10.60">
    <property type="entry name" value="Homeodomain-like"/>
    <property type="match status" value="1"/>
</dbReference>
<feature type="domain" description="B30.2/SPRY" evidence="10">
    <location>
        <begin position="258"/>
        <end position="449"/>
    </location>
</feature>
<dbReference type="PROSITE" id="PS50012">
    <property type="entry name" value="RCC1_3"/>
    <property type="match status" value="7"/>
</dbReference>
<feature type="repeat" description="RCC1" evidence="7">
    <location>
        <begin position="2556"/>
        <end position="2607"/>
    </location>
</feature>
<dbReference type="CDD" id="cd14401">
    <property type="entry name" value="UBA_HERC1"/>
    <property type="match status" value="1"/>
</dbReference>
<dbReference type="SUPFAM" id="SSF50978">
    <property type="entry name" value="WD40 repeat-like"/>
    <property type="match status" value="1"/>
</dbReference>
<dbReference type="SMART" id="SM00320">
    <property type="entry name" value="WD40"/>
    <property type="match status" value="4"/>
</dbReference>
<dbReference type="InterPro" id="IPR035768">
    <property type="entry name" value="SPRY_HERC1"/>
</dbReference>
<feature type="compositionally biased region" description="Low complexity" evidence="9">
    <location>
        <begin position="1478"/>
        <end position="1488"/>
    </location>
</feature>
<name>M7AT62_CHEMY</name>
<dbReference type="InterPro" id="IPR009091">
    <property type="entry name" value="RCC1/BLIP-II"/>
</dbReference>
<feature type="repeat" description="RCC1" evidence="7">
    <location>
        <begin position="2504"/>
        <end position="2555"/>
    </location>
</feature>
<keyword evidence="1 6" id="KW-0853">WD repeat</keyword>
<dbReference type="PANTHER" id="PTHR22872:SF6">
    <property type="entry name" value="E3 UBIQUITIN-PROTEIN LIGASE HERC1-RELATED"/>
    <property type="match status" value="1"/>
</dbReference>
<dbReference type="PROSITE" id="PS00626">
    <property type="entry name" value="RCC1_2"/>
    <property type="match status" value="1"/>
</dbReference>
<dbReference type="PROSITE" id="PS00678">
    <property type="entry name" value="WD_REPEATS_1"/>
    <property type="match status" value="1"/>
</dbReference>
<dbReference type="Pfam" id="PF00415">
    <property type="entry name" value="RCC1"/>
    <property type="match status" value="5"/>
</dbReference>
<organism evidence="12 13">
    <name type="scientific">Chelonia mydas</name>
    <name type="common">Green sea-turtle</name>
    <name type="synonym">Chelonia agassizi</name>
    <dbReference type="NCBI Taxonomy" id="8469"/>
    <lineage>
        <taxon>Eukaryota</taxon>
        <taxon>Metazoa</taxon>
        <taxon>Chordata</taxon>
        <taxon>Craniata</taxon>
        <taxon>Vertebrata</taxon>
        <taxon>Euteleostomi</taxon>
        <taxon>Archelosauria</taxon>
        <taxon>Testudinata</taxon>
        <taxon>Testudines</taxon>
        <taxon>Cryptodira</taxon>
        <taxon>Durocryptodira</taxon>
        <taxon>Americhelydia</taxon>
        <taxon>Chelonioidea</taxon>
        <taxon>Cheloniidae</taxon>
        <taxon>Chelonia</taxon>
    </lineage>
</organism>
<feature type="repeat" description="WD" evidence="6">
    <location>
        <begin position="1666"/>
        <end position="1707"/>
    </location>
</feature>
<dbReference type="InterPro" id="IPR051625">
    <property type="entry name" value="Signaling_Regulatory_Domain"/>
</dbReference>
<gene>
    <name evidence="12" type="ORF">UY3_16799</name>
</gene>
<evidence type="ECO:0000256" key="4">
    <source>
        <dbReference type="ARBA" id="ARBA00022786"/>
    </source>
</evidence>
<evidence type="ECO:0000313" key="12">
    <source>
        <dbReference type="EMBL" id="EMP26120.1"/>
    </source>
</evidence>
<feature type="domain" description="HECT" evidence="11">
    <location>
        <begin position="2747"/>
        <end position="3083"/>
    </location>
</feature>
<dbReference type="SMART" id="SM00119">
    <property type="entry name" value="HECTc"/>
    <property type="match status" value="1"/>
</dbReference>
<feature type="coiled-coil region" evidence="8">
    <location>
        <begin position="3128"/>
        <end position="3155"/>
    </location>
</feature>
<dbReference type="SUPFAM" id="SSF49899">
    <property type="entry name" value="Concanavalin A-like lectins/glucanases"/>
    <property type="match status" value="1"/>
</dbReference>
<feature type="compositionally biased region" description="Low complexity" evidence="9">
    <location>
        <begin position="949"/>
        <end position="960"/>
    </location>
</feature>
<feature type="repeat" description="WD" evidence="6">
    <location>
        <begin position="1879"/>
        <end position="1920"/>
    </location>
</feature>
<evidence type="ECO:0000256" key="1">
    <source>
        <dbReference type="ARBA" id="ARBA00022574"/>
    </source>
</evidence>
<keyword evidence="13" id="KW-1185">Reference proteome</keyword>
<feature type="region of interest" description="Disordered" evidence="9">
    <location>
        <begin position="940"/>
        <end position="1000"/>
    </location>
</feature>
<feature type="compositionally biased region" description="Polar residues" evidence="9">
    <location>
        <begin position="1066"/>
        <end position="1079"/>
    </location>
</feature>
<dbReference type="STRING" id="8469.M7AT62"/>
<evidence type="ECO:0000256" key="3">
    <source>
        <dbReference type="ARBA" id="ARBA00022737"/>
    </source>
</evidence>
<dbReference type="SUPFAM" id="SSF56204">
    <property type="entry name" value="Hect, E3 ligase catalytic domain"/>
    <property type="match status" value="1"/>
</dbReference>
<feature type="repeat" description="RCC1" evidence="7">
    <location>
        <begin position="2311"/>
        <end position="2365"/>
    </location>
</feature>
<dbReference type="InterPro" id="IPR000569">
    <property type="entry name" value="HECT_dom"/>
</dbReference>
<dbReference type="PRINTS" id="PR00633">
    <property type="entry name" value="RCCNDNSATION"/>
</dbReference>
<feature type="region of interest" description="Disordered" evidence="9">
    <location>
        <begin position="654"/>
        <end position="703"/>
    </location>
</feature>
<keyword evidence="4 5" id="KW-0833">Ubl conjugation pathway</keyword>
<feature type="compositionally biased region" description="Polar residues" evidence="9">
    <location>
        <begin position="967"/>
        <end position="984"/>
    </location>
</feature>
<dbReference type="CDD" id="cd12881">
    <property type="entry name" value="SPRY_HERC1"/>
    <property type="match status" value="1"/>
</dbReference>
<dbReference type="Gene3D" id="3.30.2410.10">
    <property type="entry name" value="Hect, E3 ligase catalytic domain"/>
    <property type="match status" value="1"/>
</dbReference>
<feature type="repeat" description="RCC1" evidence="7">
    <location>
        <begin position="2418"/>
        <end position="2454"/>
    </location>
</feature>
<feature type="region of interest" description="Disordered" evidence="9">
    <location>
        <begin position="1046"/>
        <end position="1124"/>
    </location>
</feature>
<feature type="compositionally biased region" description="Basic and acidic residues" evidence="9">
    <location>
        <begin position="518"/>
        <end position="537"/>
    </location>
</feature>
<evidence type="ECO:0000256" key="9">
    <source>
        <dbReference type="SAM" id="MobiDB-lite"/>
    </source>
</evidence>
<evidence type="ECO:0000259" key="11">
    <source>
        <dbReference type="PROSITE" id="PS50237"/>
    </source>
</evidence>
<dbReference type="PROSITE" id="PS50082">
    <property type="entry name" value="WD_REPEATS_2"/>
    <property type="match status" value="3"/>
</dbReference>
<dbReference type="EMBL" id="KB583439">
    <property type="protein sequence ID" value="EMP26120.1"/>
    <property type="molecule type" value="Genomic_DNA"/>
</dbReference>
<feature type="region of interest" description="Disordered" evidence="9">
    <location>
        <begin position="3223"/>
        <end position="3249"/>
    </location>
</feature>
<dbReference type="InterPro" id="IPR044822">
    <property type="entry name" value="Myb_DNA-bind_4"/>
</dbReference>
<comment type="caution">
    <text evidence="5">Lacks conserved residue(s) required for the propagation of feature annotation.</text>
</comment>
<evidence type="ECO:0000313" key="13">
    <source>
        <dbReference type="Proteomes" id="UP000031443"/>
    </source>
</evidence>
<dbReference type="CDD" id="cd00078">
    <property type="entry name" value="HECTc"/>
    <property type="match status" value="1"/>
</dbReference>
<dbReference type="Gene3D" id="2.130.10.10">
    <property type="entry name" value="YVTN repeat-like/Quinoprotein amine dehydrogenase"/>
    <property type="match status" value="1"/>
</dbReference>
<sequence>MTCAIKNFSEDNETISTSENRDVDRTEAILPDEGTKGMDEIELNMDAAAQWVNDPSLILPTWLHEDDSEVQLMRCGIHSLQLIWDGLNKEHAKKFLAKIRQGNGEDDAFEKELDKQQRCRRVSAIHNYNEALFERNFREDCEAIEPIAALRKQHAAELHLGDFLVFLRRVVSSKAIQSKMASPKWTEVLLNIASQKCCSGVPLVGNLRTRLLALHVLEAVLPACESGVEDDQMAQVVERLFSLLSDCMWETPIAQAKYAIQIKEREQEMKLQKQGETEEEDENLPIQEVSFDPEKAQCCIVENGQILTHGSGGKGYGLASTGVTSGCYQWKFYIVKENRGNEGTCVGVSRWPVHDFNHRTTSDMWLYRAYSGNLYHNGEQTLTLSSFTQGDFITCVLDMEARTISFGKNGEEPKLAFEDVDAAELYPCVMFYSSNPGEKVKICDMQMRGTPRDLLPGDPICSPVAAVLAEATIQLIRILHRADRWTHCINKKMMERLHKIKMCLKEAGQKLKKSRSVQSRDENDMREEKENKEEEKNKHSRHGLADLPELQLKTLCVEVWPVLAVIGGVDAGLRVGGRCVHKQTGRHATLLGVVKEGSTSAKVQWDEAEITISDTPLYNLEPCEPLPFDVARFRGLTATVLLDLTYLTGIHEDTGKQSAKRHEKKHRHETEDKGDIEQKTEGDAGSDMRSLPSADDIKGPITTCSKSENEIASFSLEPTLLGMESQHQPIEGKRKNHEHIPRNHDVVQSEIRAVQLSYLYLGAMKSLSALLSCSKYAELLLIPKVLAENGHNSDCASSPVVHEDVEMRAALQFLMRHMVKRAVMRSPIKRALGLADLERAQAMIYKLVVHGLLEDQFGGKIKQEVDQQAEESEQAQQAQTPVTTSPSASSTTSFMSSSLEDTTTATTPVTDTETVPASESPGVMPLSLLRQMFSSYPTTTVLPTRRAQTPPISSLPTSPSDEVGRRQSLTSPDSQSTRPANRTALSDPSSRLSTSPPPPAIAVPLLEMGFSLRQIAKAMEATGARGEADAQNITVLAMWMIEHPGNEEDEEPQSEGTADSHHGTIVSGSSGKSSDQCYLQSPGDIPSADATEMEEGFSESPDNMDHAENAASGSGPPSRGRSAVTRRHKFDLAARTLLARAVQAHRNQSRREGISLQQDPGALYDFNLDEELEIDLDDEAMEAMFGQDLATDNDILGMWIPEVLDWPTWHVCESEDREEVVVCELCESSVVSFNQHMKRNHPGCGRSANRQGYRSNGSYVDGWFGGECGSGNPYYLLCGSCREKYLALKSKSKTSTSERYKGQAPDLIGKQDSVYEEDWDMLDVDEDEKLTGEEEFELLAGPLGLNDRRIVPEAVQFPDSDPLGASVAMVTATNSMEETLMQIGCHGSIEKSSSGRITLGEQAAALVNPHDRVMALRRVTAAAQVLLARTMVMRALSLLSVSGSSCSLAAGLESLGLTDIRTLVRLMCLAAAGRAGLSTSPSTMSSSTERSRGVHSKTSKPISCLAYLSTAVGCLASNTPSAAKLLVQLCTQNLISAATGVNLTTVDDPIQRKFLPSFLRGIAEENKLVTSPNFVVTQALVALLADKGAKLRPNYDKAEIEKKGPLELANALAACCLSSRLSSQHRQWAAQQLVRTLAAHDRDNQISPQTLADMGGDLRKCSFIKLEAHQNRVMTCVWCNKKGLLATSGNDGTIRVWNVTKKQYSLQQTCVFNKLEGDSEESLGSPSDPSLSLICWSISGKYLAGALEKTVNIWQVNGGKGLLDLQPHWVSALAWPEEGPTATWTGDAPEVLLVGRMDGSLGLIEVIDVSTMHRLELEHCYRKDGRGCQNGLVCVWSVPQDMLSVLQSSSSSAEGWWEQETSGKDGYRKAVDAKCIYQLRGHITPVRTLAFSSDGLVLVSGGLGGLMNIWSLRDGSVLQSVVIGSGAIQTAVWIPDVGVAACSNRSKVLLYIKVLGCQNGLVCVWSVPQDMLIVLQSSSSSAEGWWEQETSGKDGYRKAVDAKCIYQLRGHITPVRTLAFSSDGLVLVSGGLGGLMNIWSLRDGSVLQSVVIGSGAIQTAVWIPDVGVAACSNRSKDVLVVNCTSEWISSNHVLATCRTALKQQGVLGLNMAPCMRAFLERLPIMLQEQYAYEKPHVVCGDQLVHSPYMQCLASLAVGLHLDQLLCNPPIPPHHQNCLPDPSAWNPTEWAWLECFSTTIKAAEALAKGAQFPESFTVPDLEPVPEDELILLMDNSKWINGMDEQIMSWATSRPEDWHLGGKCDVYLWGAGRHGQLAEAGRNVMIPVAAPSFSQAQQVICGQNCTFVIQANGTVLACGEGSYGRLGQGNSDDLHVLTVISALQGFVVTQLVTSCGSDGHSMALTESGEVFSWGDGDYGKLGHGNSDRQRRPRQIEALQGEEVAQMSCGFKHSAVVTADGKLFTFGNGDYGRLGLGNTSNKKLPERVTALEDGSMVWAFGDGDYGKLGLGNSTAKSSPQKVDILCGIGIKRVACGTQFSVALTKGGHVYTFGQDRLIGLPEGRARNHNRPQQVPVLSGIFIEDIAVGAEHTLALSSSGDVYAWGSNSEGQLGLGHTNHVREPTLITVLQGKNIRQISAGRCHSAAWTAPPVPPRAPGVSVPLQLGLPDAIPPQYGALKEVSIHTVRARLRLLYHFSDLMYSSWRLLNLSPNNQNSTSHYNAGTWGIVQGQLRPLLAPRVYTLPMVRSIGKTMVQGKNYGPQITVKRISTRGRKCKPIFVQIARQVVKLNASDLRLPSRAWKVKLVGEGADDAGGVFDDTITEMCQELETGVVDLLIPSPNATAEVGYNRDRFLFNSSACLDEHLMQFKFLGILMGVAIRTKKPLDLHLAPMVWKQLCCIPLTLEDLEEVDLLYVQTLNSILHIEDSGITEENFHEMIPLDSFVGQSADGKMVPIIPGGNSIPLTFSNRKEYVERAIEYRLHEIDRQVAAVREGMSWIVPVPLLSLLTAKQLEQMVCGMPEISVEVLKKVVRYREVDEQHQLVQWFWHTLEEFSNEERVLFMRFVSGRSRLPANTADISQRFQIMKVDREVSHDAYHDRSGQQLELCCPEVPTACSQLIVPALRSRHVPAWSTPELLDLLSIWGEEALQLHLCTSRRNFDTYELIASGIQEKQHERNMQQCHAKIERLRQAYQKAKEASRYFGVVPKTCHPRRRPHLDRQELHRYFWGTGGSRLNPSEEVLDAEMALDDDVEHMAGSSGDAASQDLVSTLEGSSQSQHSSSSTQDAGEGSSVTIGLHQQYLDCMR</sequence>
<keyword evidence="2" id="KW-0808">Transferase</keyword>
<dbReference type="InterPro" id="IPR001680">
    <property type="entry name" value="WD40_rpt"/>
</dbReference>
<dbReference type="Gene3D" id="3.90.1750.10">
    <property type="entry name" value="Hect, E3 ligase catalytic domains"/>
    <property type="match status" value="1"/>
</dbReference>
<protein>
    <submittedName>
        <fullName evidence="12">Putative E3 ubiquitin-protein ligase HERC1</fullName>
    </submittedName>
</protein>
<feature type="compositionally biased region" description="Low complexity" evidence="9">
    <location>
        <begin position="874"/>
        <end position="917"/>
    </location>
</feature>
<evidence type="ECO:0000256" key="5">
    <source>
        <dbReference type="PROSITE-ProRule" id="PRU00104"/>
    </source>
</evidence>
<dbReference type="SMART" id="SM00449">
    <property type="entry name" value="SPRY"/>
    <property type="match status" value="1"/>
</dbReference>
<feature type="region of interest" description="Disordered" evidence="9">
    <location>
        <begin position="511"/>
        <end position="542"/>
    </location>
</feature>
<dbReference type="InterPro" id="IPR015943">
    <property type="entry name" value="WD40/YVTN_repeat-like_dom_sf"/>
</dbReference>
<dbReference type="PROSITE" id="PS50188">
    <property type="entry name" value="B302_SPRY"/>
    <property type="match status" value="1"/>
</dbReference>
<dbReference type="Gene3D" id="3.30.2160.10">
    <property type="entry name" value="Hect, E3 ligase catalytic domain"/>
    <property type="match status" value="1"/>
</dbReference>
<dbReference type="InterPro" id="IPR013320">
    <property type="entry name" value="ConA-like_dom_sf"/>
</dbReference>
<dbReference type="Gene3D" id="2.60.120.920">
    <property type="match status" value="1"/>
</dbReference>
<reference evidence="13" key="1">
    <citation type="journal article" date="2013" name="Nat. Genet.">
        <title>The draft genomes of soft-shell turtle and green sea turtle yield insights into the development and evolution of the turtle-specific body plan.</title>
        <authorList>
            <person name="Wang Z."/>
            <person name="Pascual-Anaya J."/>
            <person name="Zadissa A."/>
            <person name="Li W."/>
            <person name="Niimura Y."/>
            <person name="Huang Z."/>
            <person name="Li C."/>
            <person name="White S."/>
            <person name="Xiong Z."/>
            <person name="Fang D."/>
            <person name="Wang B."/>
            <person name="Ming Y."/>
            <person name="Chen Y."/>
            <person name="Zheng Y."/>
            <person name="Kuraku S."/>
            <person name="Pignatelli M."/>
            <person name="Herrero J."/>
            <person name="Beal K."/>
            <person name="Nozawa M."/>
            <person name="Li Q."/>
            <person name="Wang J."/>
            <person name="Zhang H."/>
            <person name="Yu L."/>
            <person name="Shigenobu S."/>
            <person name="Wang J."/>
            <person name="Liu J."/>
            <person name="Flicek P."/>
            <person name="Searle S."/>
            <person name="Wang J."/>
            <person name="Kuratani S."/>
            <person name="Yin Y."/>
            <person name="Aken B."/>
            <person name="Zhang G."/>
            <person name="Irie N."/>
        </authorList>
    </citation>
    <scope>NUCLEOTIDE SEQUENCE [LARGE SCALE GENOMIC DNA]</scope>
</reference>
<feature type="repeat" description="RCC1" evidence="7">
    <location>
        <begin position="2262"/>
        <end position="2310"/>
    </location>
</feature>
<feature type="region of interest" description="Disordered" evidence="9">
    <location>
        <begin position="864"/>
        <end position="923"/>
    </location>
</feature>
<dbReference type="InterPro" id="IPR019775">
    <property type="entry name" value="WD40_repeat_CS"/>
</dbReference>
<feature type="compositionally biased region" description="Basic and acidic residues" evidence="9">
    <location>
        <begin position="668"/>
        <end position="682"/>
    </location>
</feature>
<feature type="compositionally biased region" description="Low complexity" evidence="9">
    <location>
        <begin position="1110"/>
        <end position="1123"/>
    </location>
</feature>
<dbReference type="SUPFAM" id="SSF50985">
    <property type="entry name" value="RCC1/BLIP-II"/>
    <property type="match status" value="1"/>
</dbReference>
<feature type="compositionally biased region" description="Basic residues" evidence="9">
    <location>
        <begin position="658"/>
        <end position="667"/>
    </location>
</feature>
<evidence type="ECO:0000256" key="6">
    <source>
        <dbReference type="PROSITE-ProRule" id="PRU00221"/>
    </source>
</evidence>